<name>A0A4Q4ZCF4_9ACTN</name>
<gene>
    <name evidence="1" type="ORF">EKO23_11710</name>
</gene>
<dbReference type="OrthoDB" id="5242307at2"/>
<evidence type="ECO:0000313" key="2">
    <source>
        <dbReference type="Proteomes" id="UP000295198"/>
    </source>
</evidence>
<dbReference type="AlphaFoldDB" id="A0A4Q4ZCF4"/>
<reference evidence="1 2" key="1">
    <citation type="submission" date="2019-01" db="EMBL/GenBank/DDBJ databases">
        <title>Nocardioides guangzhouensis sp. nov., an actinobacterium isolated from soil.</title>
        <authorList>
            <person name="Fu Y."/>
            <person name="Cai Y."/>
            <person name="Lin Z."/>
            <person name="Chen P."/>
        </authorList>
    </citation>
    <scope>NUCLEOTIDE SEQUENCE [LARGE SCALE GENOMIC DNA]</scope>
    <source>
        <strain evidence="1 2">130</strain>
    </source>
</reference>
<dbReference type="Proteomes" id="UP000295198">
    <property type="component" value="Unassembled WGS sequence"/>
</dbReference>
<proteinExistence type="predicted"/>
<evidence type="ECO:0000313" key="1">
    <source>
        <dbReference type="EMBL" id="RYP85663.1"/>
    </source>
</evidence>
<sequence length="399" mass="42460">MAGLSLVLVAALAAVWLVQRGGEGDTPTVALSRPRPDLATETLDRLTDAVAEGRTDPSGLVDVDDPATEDWMTGVLGNVGPLRVADFSARYVDDDPSLTATLPRGQWAAAVDMSWRYAGFDRHPAHGEVTMVFTVRDGQAVLVSAGGGERRTPLWLTGPLEVRRDADSLVAAATPGGVAAYARYARNAVRVVHRVLPRWPGRLVVEVPRDAGALDELLAAHPGEYANIAAVTTTVDGSTSDTSPVHVFVNPVVFAGLRPRGAQVVMSHEATHVATEAATSRTPLWLLEGFADYVALRDVPIPLSVSAGQITRQVRRDGAPKQLPGSAEFDTRTTHLGAAYESAWLACRLLAEVGGEGSLVSLYRRVSGGQPLEAPLRAIYGFGTAELTRRWRADLEALG</sequence>
<keyword evidence="2" id="KW-1185">Reference proteome</keyword>
<protein>
    <recommendedName>
        <fullName evidence="3">Peptidase MA-like domain-containing protein</fullName>
    </recommendedName>
</protein>
<comment type="caution">
    <text evidence="1">The sequence shown here is derived from an EMBL/GenBank/DDBJ whole genome shotgun (WGS) entry which is preliminary data.</text>
</comment>
<dbReference type="RefSeq" id="WP_134717433.1">
    <property type="nucleotide sequence ID" value="NZ_SDKM01000015.1"/>
</dbReference>
<evidence type="ECO:0008006" key="3">
    <source>
        <dbReference type="Google" id="ProtNLM"/>
    </source>
</evidence>
<dbReference type="EMBL" id="SDKM01000015">
    <property type="protein sequence ID" value="RYP85663.1"/>
    <property type="molecule type" value="Genomic_DNA"/>
</dbReference>
<accession>A0A4Q4ZCF4</accession>
<organism evidence="1 2">
    <name type="scientific">Nocardioides guangzhouensis</name>
    <dbReference type="NCBI Taxonomy" id="2497878"/>
    <lineage>
        <taxon>Bacteria</taxon>
        <taxon>Bacillati</taxon>
        <taxon>Actinomycetota</taxon>
        <taxon>Actinomycetes</taxon>
        <taxon>Propionibacteriales</taxon>
        <taxon>Nocardioidaceae</taxon>
        <taxon>Nocardioides</taxon>
    </lineage>
</organism>